<dbReference type="RefSeq" id="WP_169560973.1">
    <property type="nucleotide sequence ID" value="NZ_BSNF01000008.1"/>
</dbReference>
<keyword evidence="5 8" id="KW-0812">Transmembrane</keyword>
<name>A0ABQ5U6M4_9PROT</name>
<accession>A0ABQ5U6M4</accession>
<feature type="transmembrane region" description="Helical" evidence="8">
    <location>
        <begin position="314"/>
        <end position="333"/>
    </location>
</feature>
<protein>
    <submittedName>
        <fullName evidence="9">ABC transporter permease</fullName>
    </submittedName>
</protein>
<evidence type="ECO:0000256" key="5">
    <source>
        <dbReference type="ARBA" id="ARBA00022692"/>
    </source>
</evidence>
<sequence>MKHDTSPSALPYGPFLGGLGVLAVLVFGASLLIGPVSISPLEGWQALGGDDTNLLTLVLQEIRFPRAILGAAVGAILGLSGAVLQGLLRNPLADPGLLGISASASLGAVIALYSGLAALHIFALPVAALTTATLAVSLIILLVGRSFDILTIILAGVALTSLAGALTSLALNLSSDPFAALEIVFWMMGSLTDRSMDHVFLSLPFIMAGGVLLFATARALDALSLGHDVATSLGINLKRTRTLAIFGTAIGVGAATAVSGAIGFVGLVVPHVLRPLVGNRPSHLLPASALGGAIFLMTTDILVRVILPGKDLKLGVMTAMVGAPFFLWLLYSLKRRAV</sequence>
<evidence type="ECO:0000256" key="2">
    <source>
        <dbReference type="ARBA" id="ARBA00007935"/>
    </source>
</evidence>
<reference evidence="9" key="2">
    <citation type="submission" date="2023-01" db="EMBL/GenBank/DDBJ databases">
        <title>Draft genome sequence of Sneathiella chinensis strain NBRC 103408.</title>
        <authorList>
            <person name="Sun Q."/>
            <person name="Mori K."/>
        </authorList>
    </citation>
    <scope>NUCLEOTIDE SEQUENCE</scope>
    <source>
        <strain evidence="9">NBRC 103408</strain>
    </source>
</reference>
<feature type="transmembrane region" description="Helical" evidence="8">
    <location>
        <begin position="150"/>
        <end position="171"/>
    </location>
</feature>
<evidence type="ECO:0000313" key="10">
    <source>
        <dbReference type="Proteomes" id="UP001161409"/>
    </source>
</evidence>
<evidence type="ECO:0000256" key="3">
    <source>
        <dbReference type="ARBA" id="ARBA00022448"/>
    </source>
</evidence>
<feature type="transmembrane region" description="Helical" evidence="8">
    <location>
        <begin position="64"/>
        <end position="84"/>
    </location>
</feature>
<organism evidence="9 10">
    <name type="scientific">Sneathiella chinensis</name>
    <dbReference type="NCBI Taxonomy" id="349750"/>
    <lineage>
        <taxon>Bacteria</taxon>
        <taxon>Pseudomonadati</taxon>
        <taxon>Pseudomonadota</taxon>
        <taxon>Alphaproteobacteria</taxon>
        <taxon>Sneathiellales</taxon>
        <taxon>Sneathiellaceae</taxon>
        <taxon>Sneathiella</taxon>
    </lineage>
</organism>
<keyword evidence="6 8" id="KW-1133">Transmembrane helix</keyword>
<evidence type="ECO:0000256" key="6">
    <source>
        <dbReference type="ARBA" id="ARBA00022989"/>
    </source>
</evidence>
<reference evidence="9" key="1">
    <citation type="journal article" date="2014" name="Int. J. Syst. Evol. Microbiol.">
        <title>Complete genome of a new Firmicutes species belonging to the dominant human colonic microbiota ('Ruminococcus bicirculans') reveals two chromosomes and a selective capacity to utilize plant glucans.</title>
        <authorList>
            <consortium name="NISC Comparative Sequencing Program"/>
            <person name="Wegmann U."/>
            <person name="Louis P."/>
            <person name="Goesmann A."/>
            <person name="Henrissat B."/>
            <person name="Duncan S.H."/>
            <person name="Flint H.J."/>
        </authorList>
    </citation>
    <scope>NUCLEOTIDE SEQUENCE</scope>
    <source>
        <strain evidence="9">NBRC 103408</strain>
    </source>
</reference>
<comment type="similarity">
    <text evidence="2">Belongs to the binding-protein-dependent transport system permease family. FecCD subfamily.</text>
</comment>
<feature type="transmembrane region" description="Helical" evidence="8">
    <location>
        <begin position="122"/>
        <end position="143"/>
    </location>
</feature>
<keyword evidence="3" id="KW-0813">Transport</keyword>
<feature type="transmembrane region" description="Helical" evidence="8">
    <location>
        <begin position="243"/>
        <end position="269"/>
    </location>
</feature>
<evidence type="ECO:0000256" key="8">
    <source>
        <dbReference type="SAM" id="Phobius"/>
    </source>
</evidence>
<gene>
    <name evidence="9" type="ORF">GCM10007924_20940</name>
</gene>
<proteinExistence type="inferred from homology"/>
<evidence type="ECO:0000256" key="4">
    <source>
        <dbReference type="ARBA" id="ARBA00022475"/>
    </source>
</evidence>
<dbReference type="SUPFAM" id="SSF81345">
    <property type="entry name" value="ABC transporter involved in vitamin B12 uptake, BtuC"/>
    <property type="match status" value="1"/>
</dbReference>
<keyword evidence="4" id="KW-1003">Cell membrane</keyword>
<comment type="caution">
    <text evidence="9">The sequence shown here is derived from an EMBL/GenBank/DDBJ whole genome shotgun (WGS) entry which is preliminary data.</text>
</comment>
<dbReference type="InterPro" id="IPR000522">
    <property type="entry name" value="ABC_transptr_permease_BtuC"/>
</dbReference>
<dbReference type="Pfam" id="PF01032">
    <property type="entry name" value="FecCD"/>
    <property type="match status" value="1"/>
</dbReference>
<dbReference type="PANTHER" id="PTHR30472">
    <property type="entry name" value="FERRIC ENTEROBACTIN TRANSPORT SYSTEM PERMEASE PROTEIN"/>
    <property type="match status" value="1"/>
</dbReference>
<feature type="transmembrane region" description="Helical" evidence="8">
    <location>
        <begin position="289"/>
        <end position="307"/>
    </location>
</feature>
<evidence type="ECO:0000256" key="1">
    <source>
        <dbReference type="ARBA" id="ARBA00004651"/>
    </source>
</evidence>
<dbReference type="InterPro" id="IPR037294">
    <property type="entry name" value="ABC_BtuC-like"/>
</dbReference>
<keyword evidence="10" id="KW-1185">Reference proteome</keyword>
<dbReference type="CDD" id="cd06550">
    <property type="entry name" value="TM_ABC_iron-siderophores_like"/>
    <property type="match status" value="1"/>
</dbReference>
<comment type="subcellular location">
    <subcellularLocation>
        <location evidence="1">Cell membrane</location>
        <topology evidence="1">Multi-pass membrane protein</topology>
    </subcellularLocation>
</comment>
<dbReference type="PANTHER" id="PTHR30472:SF25">
    <property type="entry name" value="ABC TRANSPORTER PERMEASE PROTEIN MJ0876-RELATED"/>
    <property type="match status" value="1"/>
</dbReference>
<dbReference type="Gene3D" id="1.10.3470.10">
    <property type="entry name" value="ABC transporter involved in vitamin B12 uptake, BtuC"/>
    <property type="match status" value="1"/>
</dbReference>
<feature type="transmembrane region" description="Helical" evidence="8">
    <location>
        <begin position="12"/>
        <end position="33"/>
    </location>
</feature>
<dbReference type="EMBL" id="BSNF01000008">
    <property type="protein sequence ID" value="GLQ06873.1"/>
    <property type="molecule type" value="Genomic_DNA"/>
</dbReference>
<feature type="transmembrane region" description="Helical" evidence="8">
    <location>
        <begin position="198"/>
        <end position="217"/>
    </location>
</feature>
<evidence type="ECO:0000313" key="9">
    <source>
        <dbReference type="EMBL" id="GLQ06873.1"/>
    </source>
</evidence>
<evidence type="ECO:0000256" key="7">
    <source>
        <dbReference type="ARBA" id="ARBA00023136"/>
    </source>
</evidence>
<feature type="transmembrane region" description="Helical" evidence="8">
    <location>
        <begin position="96"/>
        <end position="116"/>
    </location>
</feature>
<dbReference type="Proteomes" id="UP001161409">
    <property type="component" value="Unassembled WGS sequence"/>
</dbReference>
<keyword evidence="7 8" id="KW-0472">Membrane</keyword>